<accession>A0A921U268</accession>
<gene>
    <name evidence="1" type="ORF">BDA96_10G273600</name>
</gene>
<dbReference type="AlphaFoldDB" id="A0A921U268"/>
<proteinExistence type="predicted"/>
<name>A0A921U268_SORBI</name>
<evidence type="ECO:0000313" key="1">
    <source>
        <dbReference type="EMBL" id="KAG0515383.1"/>
    </source>
</evidence>
<comment type="caution">
    <text evidence="1">The sequence shown here is derived from an EMBL/GenBank/DDBJ whole genome shotgun (WGS) entry which is preliminary data.</text>
</comment>
<dbReference type="EMBL" id="CM027689">
    <property type="protein sequence ID" value="KAG0515383.1"/>
    <property type="molecule type" value="Genomic_DNA"/>
</dbReference>
<organism evidence="1 2">
    <name type="scientific">Sorghum bicolor</name>
    <name type="common">Sorghum</name>
    <name type="synonym">Sorghum vulgare</name>
    <dbReference type="NCBI Taxonomy" id="4558"/>
    <lineage>
        <taxon>Eukaryota</taxon>
        <taxon>Viridiplantae</taxon>
        <taxon>Streptophyta</taxon>
        <taxon>Embryophyta</taxon>
        <taxon>Tracheophyta</taxon>
        <taxon>Spermatophyta</taxon>
        <taxon>Magnoliopsida</taxon>
        <taxon>Liliopsida</taxon>
        <taxon>Poales</taxon>
        <taxon>Poaceae</taxon>
        <taxon>PACMAD clade</taxon>
        <taxon>Panicoideae</taxon>
        <taxon>Andropogonodae</taxon>
        <taxon>Andropogoneae</taxon>
        <taxon>Sorghinae</taxon>
        <taxon>Sorghum</taxon>
    </lineage>
</organism>
<evidence type="ECO:0000313" key="2">
    <source>
        <dbReference type="Proteomes" id="UP000807115"/>
    </source>
</evidence>
<reference evidence="1" key="1">
    <citation type="journal article" date="2019" name="BMC Genomics">
        <title>A new reference genome for Sorghum bicolor reveals high levels of sequence similarity between sweet and grain genotypes: implications for the genetics of sugar metabolism.</title>
        <authorList>
            <person name="Cooper E.A."/>
            <person name="Brenton Z.W."/>
            <person name="Flinn B.S."/>
            <person name="Jenkins J."/>
            <person name="Shu S."/>
            <person name="Flowers D."/>
            <person name="Luo F."/>
            <person name="Wang Y."/>
            <person name="Xia P."/>
            <person name="Barry K."/>
            <person name="Daum C."/>
            <person name="Lipzen A."/>
            <person name="Yoshinaga Y."/>
            <person name="Schmutz J."/>
            <person name="Saski C."/>
            <person name="Vermerris W."/>
            <person name="Kresovich S."/>
        </authorList>
    </citation>
    <scope>NUCLEOTIDE SEQUENCE</scope>
</reference>
<sequence length="63" mass="6747">MKRLFCREVVIVLPPCVVDLSCGVGDMDHASDQHHGSIRSAPTESSLFLVGHRGLGDLGIIFG</sequence>
<reference evidence="1" key="2">
    <citation type="submission" date="2020-10" db="EMBL/GenBank/DDBJ databases">
        <authorList>
            <person name="Cooper E.A."/>
            <person name="Brenton Z.W."/>
            <person name="Flinn B.S."/>
            <person name="Jenkins J."/>
            <person name="Shu S."/>
            <person name="Flowers D."/>
            <person name="Luo F."/>
            <person name="Wang Y."/>
            <person name="Xia P."/>
            <person name="Barry K."/>
            <person name="Daum C."/>
            <person name="Lipzen A."/>
            <person name="Yoshinaga Y."/>
            <person name="Schmutz J."/>
            <person name="Saski C."/>
            <person name="Vermerris W."/>
            <person name="Kresovich S."/>
        </authorList>
    </citation>
    <scope>NUCLEOTIDE SEQUENCE</scope>
</reference>
<protein>
    <submittedName>
        <fullName evidence="1">Uncharacterized protein</fullName>
    </submittedName>
</protein>
<dbReference type="Proteomes" id="UP000807115">
    <property type="component" value="Chromosome 10"/>
</dbReference>